<keyword evidence="1" id="KW-1133">Transmembrane helix</keyword>
<feature type="transmembrane region" description="Helical" evidence="1">
    <location>
        <begin position="85"/>
        <end position="105"/>
    </location>
</feature>
<keyword evidence="3" id="KW-1185">Reference proteome</keyword>
<evidence type="ECO:0000313" key="3">
    <source>
        <dbReference type="Proteomes" id="UP000033772"/>
    </source>
</evidence>
<comment type="caution">
    <text evidence="2">The sequence shown here is derived from an EMBL/GenBank/DDBJ whole genome shotgun (WGS) entry which is preliminary data.</text>
</comment>
<sequence length="476" mass="49306">MAYAAVLLASLVTTAAWLPFLHRPLTSDEAGFLMLAQQWRPGHSLYGSYWVDRPPLLLWLFAVAGQLGPSGATAAGFVAPGVKVLGALAGVVSVALAGLLAGLVAPTRRGRIAAVVLSAALLSSPLTAMPEVDGELLAVPFVLAGLVCLVAGMRGAWGWRTAGLAAGAGAAGMSAVLVKQNVLDVFVFGAVLAVVSLGRVPRLGRRVGAFAGGATTVLGAVLAGAWTHGTTFAGLWHAVVLFRGQASEVIDASASGATLLRGAELAAASVATGAAVVLVVGAAAVLGHRTRLARPALAMIGWEVFAIAAGGSYWLHYLTGVVPGLVLLVAIAPARSGRALARAVTYAVAATLTVWTYRVAAPPPPSPEAQVSTYLREHSHRPTDGVVVGFGHAEIVAASGLHSPYEYLWSLPVRVRDPHLARLLGVLAGPSAPRWVVVDGGGLDTWGVDADDAQQYLLRHYVERVSYDSWQVWERR</sequence>
<evidence type="ECO:0000256" key="1">
    <source>
        <dbReference type="SAM" id="Phobius"/>
    </source>
</evidence>
<evidence type="ECO:0008006" key="4">
    <source>
        <dbReference type="Google" id="ProtNLM"/>
    </source>
</evidence>
<dbReference type="STRING" id="1844.UG56_019495"/>
<dbReference type="AlphaFoldDB" id="A0A1J4N0N5"/>
<protein>
    <recommendedName>
        <fullName evidence="4">Glycosyltransferase RgtA/B/C/D-like domain-containing protein</fullName>
    </recommendedName>
</protein>
<feature type="transmembrane region" description="Helical" evidence="1">
    <location>
        <begin position="265"/>
        <end position="285"/>
    </location>
</feature>
<dbReference type="EMBL" id="JZDQ02000029">
    <property type="protein sequence ID" value="OIJ25099.1"/>
    <property type="molecule type" value="Genomic_DNA"/>
</dbReference>
<feature type="transmembrane region" description="Helical" evidence="1">
    <location>
        <begin position="136"/>
        <end position="157"/>
    </location>
</feature>
<keyword evidence="1" id="KW-0472">Membrane</keyword>
<gene>
    <name evidence="2" type="ORF">UG56_019495</name>
</gene>
<name>A0A1J4N0N5_9ACTN</name>
<accession>A0A1J4N0N5</accession>
<feature type="transmembrane region" description="Helical" evidence="1">
    <location>
        <begin position="177"/>
        <end position="195"/>
    </location>
</feature>
<feature type="transmembrane region" description="Helical" evidence="1">
    <location>
        <begin position="207"/>
        <end position="226"/>
    </location>
</feature>
<feature type="transmembrane region" description="Helical" evidence="1">
    <location>
        <begin position="56"/>
        <end position="78"/>
    </location>
</feature>
<feature type="transmembrane region" description="Helical" evidence="1">
    <location>
        <begin position="111"/>
        <end position="129"/>
    </location>
</feature>
<dbReference type="Proteomes" id="UP000033772">
    <property type="component" value="Unassembled WGS sequence"/>
</dbReference>
<organism evidence="2 3">
    <name type="scientific">Nocardioides luteus</name>
    <dbReference type="NCBI Taxonomy" id="1844"/>
    <lineage>
        <taxon>Bacteria</taxon>
        <taxon>Bacillati</taxon>
        <taxon>Actinomycetota</taxon>
        <taxon>Actinomycetes</taxon>
        <taxon>Propionibacteriales</taxon>
        <taxon>Nocardioidaceae</taxon>
        <taxon>Nocardioides</taxon>
    </lineage>
</organism>
<proteinExistence type="predicted"/>
<evidence type="ECO:0000313" key="2">
    <source>
        <dbReference type="EMBL" id="OIJ25099.1"/>
    </source>
</evidence>
<keyword evidence="1" id="KW-0812">Transmembrane</keyword>
<reference evidence="2" key="1">
    <citation type="submission" date="2016-10" db="EMBL/GenBank/DDBJ databases">
        <title>Draft Genome Sequence of Nocardioides luteus Strain BAFB, an Alkane-Degrading Bacterium Isolated from JP-7 Polluted Soil.</title>
        <authorList>
            <person name="Brown L."/>
            <person name="Ruiz O.N."/>
            <person name="Gunasekera T."/>
        </authorList>
    </citation>
    <scope>NUCLEOTIDE SEQUENCE [LARGE SCALE GENOMIC DNA]</scope>
    <source>
        <strain evidence="2">BAFB</strain>
    </source>
</reference>